<dbReference type="EMBL" id="FPHM01000120">
    <property type="protein sequence ID" value="SFV68157.1"/>
    <property type="molecule type" value="Genomic_DNA"/>
</dbReference>
<feature type="domain" description="Exonuclease" evidence="4">
    <location>
        <begin position="5"/>
        <end position="181"/>
    </location>
</feature>
<keyword evidence="2" id="KW-0378">Hydrolase</keyword>
<dbReference type="InterPro" id="IPR047201">
    <property type="entry name" value="ERI-1_3'hExo-like"/>
</dbReference>
<evidence type="ECO:0000259" key="4">
    <source>
        <dbReference type="SMART" id="SM00479"/>
    </source>
</evidence>
<dbReference type="Gene3D" id="3.30.420.10">
    <property type="entry name" value="Ribonuclease H-like superfamily/Ribonuclease H"/>
    <property type="match status" value="1"/>
</dbReference>
<dbReference type="AlphaFoldDB" id="A0A1W1CR46"/>
<keyword evidence="1" id="KW-0540">Nuclease</keyword>
<organism evidence="5">
    <name type="scientific">hydrothermal vent metagenome</name>
    <dbReference type="NCBI Taxonomy" id="652676"/>
    <lineage>
        <taxon>unclassified sequences</taxon>
        <taxon>metagenomes</taxon>
        <taxon>ecological metagenomes</taxon>
    </lineage>
</organism>
<reference evidence="5" key="1">
    <citation type="submission" date="2016-10" db="EMBL/GenBank/DDBJ databases">
        <authorList>
            <person name="de Groot N.N."/>
        </authorList>
    </citation>
    <scope>NUCLEOTIDE SEQUENCE</scope>
</reference>
<dbReference type="PANTHER" id="PTHR23044:SF61">
    <property type="entry name" value="3'-5' EXORIBONUCLEASE 1-RELATED"/>
    <property type="match status" value="1"/>
</dbReference>
<dbReference type="InterPro" id="IPR036397">
    <property type="entry name" value="RNaseH_sf"/>
</dbReference>
<dbReference type="InterPro" id="IPR051274">
    <property type="entry name" value="3-5_Exoribonuclease"/>
</dbReference>
<keyword evidence="3 5" id="KW-0269">Exonuclease</keyword>
<name>A0A1W1CR46_9ZZZZ</name>
<accession>A0A1W1CR46</accession>
<dbReference type="InterPro" id="IPR013520">
    <property type="entry name" value="Ribonucl_H"/>
</dbReference>
<evidence type="ECO:0000256" key="2">
    <source>
        <dbReference type="ARBA" id="ARBA00022801"/>
    </source>
</evidence>
<dbReference type="SUPFAM" id="SSF53098">
    <property type="entry name" value="Ribonuclease H-like"/>
    <property type="match status" value="1"/>
</dbReference>
<evidence type="ECO:0000313" key="5">
    <source>
        <dbReference type="EMBL" id="SFV68157.1"/>
    </source>
</evidence>
<sequence length="181" mass="21061">MNHKYYLIIDLEATCCNRGTIQRDEMETIEIGAVLVESNSLKIIDEYSIFIKPKLNPLLTKFCVTLTTITQEDVDKAVGYIEAMGSFESWFRQYDDFLFCSWGDYDKYQFKRDCELHNIEYPFGNKHLNIKKEFAKKQEVKPCGLDRALDMVGLELLGTYHRGIDDAKNMGQLMPYIVGER</sequence>
<dbReference type="GO" id="GO:0003676">
    <property type="term" value="F:nucleic acid binding"/>
    <property type="evidence" value="ECO:0007669"/>
    <property type="project" value="InterPro"/>
</dbReference>
<dbReference type="Pfam" id="PF00929">
    <property type="entry name" value="RNase_T"/>
    <property type="match status" value="1"/>
</dbReference>
<evidence type="ECO:0000256" key="1">
    <source>
        <dbReference type="ARBA" id="ARBA00022722"/>
    </source>
</evidence>
<dbReference type="InterPro" id="IPR012337">
    <property type="entry name" value="RNaseH-like_sf"/>
</dbReference>
<dbReference type="SMART" id="SM00479">
    <property type="entry name" value="EXOIII"/>
    <property type="match status" value="1"/>
</dbReference>
<evidence type="ECO:0000256" key="3">
    <source>
        <dbReference type="ARBA" id="ARBA00022839"/>
    </source>
</evidence>
<dbReference type="PANTHER" id="PTHR23044">
    <property type="entry name" value="3'-5' EXONUCLEASE ERI1-RELATED"/>
    <property type="match status" value="1"/>
</dbReference>
<gene>
    <name evidence="5" type="ORF">MNB_SV-13-1638</name>
</gene>
<proteinExistence type="predicted"/>
<dbReference type="GO" id="GO:0000175">
    <property type="term" value="F:3'-5'-RNA exonuclease activity"/>
    <property type="evidence" value="ECO:0007669"/>
    <property type="project" value="InterPro"/>
</dbReference>
<dbReference type="CDD" id="cd06133">
    <property type="entry name" value="ERI-1_3'hExo_like"/>
    <property type="match status" value="1"/>
</dbReference>
<protein>
    <submittedName>
        <fullName evidence="5">Inhibitor of the KinA pathway to sporulation, predicted exonuclease</fullName>
    </submittedName>
</protein>